<name>A0A382LZ80_9ZZZZ</name>
<evidence type="ECO:0000313" key="1">
    <source>
        <dbReference type="EMBL" id="SVC42044.1"/>
    </source>
</evidence>
<dbReference type="AlphaFoldDB" id="A0A382LZ80"/>
<protein>
    <submittedName>
        <fullName evidence="1">Uncharacterized protein</fullName>
    </submittedName>
</protein>
<proteinExistence type="predicted"/>
<dbReference type="EMBL" id="UINC01090262">
    <property type="protein sequence ID" value="SVC42044.1"/>
    <property type="molecule type" value="Genomic_DNA"/>
</dbReference>
<reference evidence="1" key="1">
    <citation type="submission" date="2018-05" db="EMBL/GenBank/DDBJ databases">
        <authorList>
            <person name="Lanie J.A."/>
            <person name="Ng W.-L."/>
            <person name="Kazmierczak K.M."/>
            <person name="Andrzejewski T.M."/>
            <person name="Davidsen T.M."/>
            <person name="Wayne K.J."/>
            <person name="Tettelin H."/>
            <person name="Glass J.I."/>
            <person name="Rusch D."/>
            <person name="Podicherti R."/>
            <person name="Tsui H.-C.T."/>
            <person name="Winkler M.E."/>
        </authorList>
    </citation>
    <scope>NUCLEOTIDE SEQUENCE</scope>
</reference>
<feature type="non-terminal residue" evidence="1">
    <location>
        <position position="30"/>
    </location>
</feature>
<gene>
    <name evidence="1" type="ORF">METZ01_LOCUS294898</name>
</gene>
<sequence length="30" mass="3369">MLLRYSANESCSMLVQTECLPLTSENGIHQ</sequence>
<accession>A0A382LZ80</accession>
<organism evidence="1">
    <name type="scientific">marine metagenome</name>
    <dbReference type="NCBI Taxonomy" id="408172"/>
    <lineage>
        <taxon>unclassified sequences</taxon>
        <taxon>metagenomes</taxon>
        <taxon>ecological metagenomes</taxon>
    </lineage>
</organism>